<accession>A0A931FC09</accession>
<sequence length="61" mass="6687">MTASNRFEHDDGAERPGSAHLPRSIIDWLISDEDRETENGEDSEDDRLASACPCSGRPSSP</sequence>
<name>A0A931FC09_9ACTN</name>
<dbReference type="EMBL" id="JADPRT010000005">
    <property type="protein sequence ID" value="MBF9069227.1"/>
    <property type="molecule type" value="Genomic_DNA"/>
</dbReference>
<comment type="caution">
    <text evidence="2">The sequence shown here is derived from an EMBL/GenBank/DDBJ whole genome shotgun (WGS) entry which is preliminary data.</text>
</comment>
<organism evidence="2 3">
    <name type="scientific">Streptacidiphilus fuscans</name>
    <dbReference type="NCBI Taxonomy" id="2789292"/>
    <lineage>
        <taxon>Bacteria</taxon>
        <taxon>Bacillati</taxon>
        <taxon>Actinomycetota</taxon>
        <taxon>Actinomycetes</taxon>
        <taxon>Kitasatosporales</taxon>
        <taxon>Streptomycetaceae</taxon>
        <taxon>Streptacidiphilus</taxon>
    </lineage>
</organism>
<evidence type="ECO:0000256" key="1">
    <source>
        <dbReference type="SAM" id="MobiDB-lite"/>
    </source>
</evidence>
<reference evidence="2" key="1">
    <citation type="submission" date="2020-11" db="EMBL/GenBank/DDBJ databases">
        <title>Isolation and identification of active actinomycetes.</title>
        <authorList>
            <person name="Yu B."/>
        </authorList>
    </citation>
    <scope>NUCLEOTIDE SEQUENCE</scope>
    <source>
        <strain evidence="2">NEAU-YB345</strain>
    </source>
</reference>
<feature type="region of interest" description="Disordered" evidence="1">
    <location>
        <begin position="1"/>
        <end position="61"/>
    </location>
</feature>
<dbReference type="AlphaFoldDB" id="A0A931FC09"/>
<feature type="compositionally biased region" description="Acidic residues" evidence="1">
    <location>
        <begin position="30"/>
        <end position="45"/>
    </location>
</feature>
<feature type="compositionally biased region" description="Basic and acidic residues" evidence="1">
    <location>
        <begin position="1"/>
        <end position="14"/>
    </location>
</feature>
<keyword evidence="3" id="KW-1185">Reference proteome</keyword>
<evidence type="ECO:0000313" key="2">
    <source>
        <dbReference type="EMBL" id="MBF9069227.1"/>
    </source>
</evidence>
<proteinExistence type="predicted"/>
<evidence type="ECO:0000313" key="3">
    <source>
        <dbReference type="Proteomes" id="UP000657385"/>
    </source>
</evidence>
<gene>
    <name evidence="2" type="ORF">I2501_14470</name>
</gene>
<dbReference type="Proteomes" id="UP000657385">
    <property type="component" value="Unassembled WGS sequence"/>
</dbReference>
<dbReference type="RefSeq" id="WP_196194384.1">
    <property type="nucleotide sequence ID" value="NZ_JADPRT010000005.1"/>
</dbReference>
<protein>
    <submittedName>
        <fullName evidence="2">Uncharacterized protein</fullName>
    </submittedName>
</protein>